<dbReference type="InterPro" id="IPR000073">
    <property type="entry name" value="AB_hydrolase_1"/>
</dbReference>
<name>A0AAE0K1H2_9PEZI</name>
<dbReference type="PRINTS" id="PR00111">
    <property type="entry name" value="ABHYDROLASE"/>
</dbReference>
<dbReference type="InterPro" id="IPR029058">
    <property type="entry name" value="AB_hydrolase_fold"/>
</dbReference>
<dbReference type="SUPFAM" id="SSF53474">
    <property type="entry name" value="alpha/beta-Hydrolases"/>
    <property type="match status" value="1"/>
</dbReference>
<evidence type="ECO:0000259" key="1">
    <source>
        <dbReference type="Pfam" id="PF00561"/>
    </source>
</evidence>
<sequence length="323" mass="34189">MSTQETAKTLFLEADGTQFAYRLIGNQTPANSDSPPLLLLNHYRSTIDLWDPLVVNGLATSGTGRQVITYDYAGIGHSSGEVKLSIKGFAADLIAFLLVLLPTLAGNVTNVDVLGFSVGGYVAQQLVLDAPDLVGKLVLSGTGPSGSLGGDTPHRRPMAEVQSGIMSPTPDGNATSDAFFPSFIGGRDIGQAWLGRIFSARAGIAGTNGEPPFASFLTGPGLLNMTQAYLSWDADSLPYALLQTIQKDVLVTAGSNDLVVATANSFELARQLPRAKFFMYPSSGHGHLFQYANFYVQQVSSFLRGEFPEPRASAGAILPLGRS</sequence>
<accession>A0AAE0K1H2</accession>
<dbReference type="PANTHER" id="PTHR43798:SF5">
    <property type="entry name" value="MONOACYLGLYCEROL LIPASE ABHD6"/>
    <property type="match status" value="1"/>
</dbReference>
<keyword evidence="3" id="KW-1185">Reference proteome</keyword>
<dbReference type="Pfam" id="PF00561">
    <property type="entry name" value="Abhydrolase_1"/>
    <property type="match status" value="1"/>
</dbReference>
<keyword evidence="2" id="KW-0378">Hydrolase</keyword>
<protein>
    <submittedName>
        <fullName evidence="2">Alpha/Beta hydrolase protein</fullName>
    </submittedName>
</protein>
<dbReference type="GO" id="GO:0016020">
    <property type="term" value="C:membrane"/>
    <property type="evidence" value="ECO:0007669"/>
    <property type="project" value="TreeGrafter"/>
</dbReference>
<dbReference type="AlphaFoldDB" id="A0AAE0K1H2"/>
<feature type="domain" description="AB hydrolase-1" evidence="1">
    <location>
        <begin position="36"/>
        <end position="286"/>
    </location>
</feature>
<proteinExistence type="predicted"/>
<dbReference type="Proteomes" id="UP001285441">
    <property type="component" value="Unassembled WGS sequence"/>
</dbReference>
<evidence type="ECO:0000313" key="3">
    <source>
        <dbReference type="Proteomes" id="UP001285441"/>
    </source>
</evidence>
<organism evidence="2 3">
    <name type="scientific">Podospora didyma</name>
    <dbReference type="NCBI Taxonomy" id="330526"/>
    <lineage>
        <taxon>Eukaryota</taxon>
        <taxon>Fungi</taxon>
        <taxon>Dikarya</taxon>
        <taxon>Ascomycota</taxon>
        <taxon>Pezizomycotina</taxon>
        <taxon>Sordariomycetes</taxon>
        <taxon>Sordariomycetidae</taxon>
        <taxon>Sordariales</taxon>
        <taxon>Podosporaceae</taxon>
        <taxon>Podospora</taxon>
    </lineage>
</organism>
<dbReference type="Gene3D" id="3.40.50.1820">
    <property type="entry name" value="alpha/beta hydrolase"/>
    <property type="match status" value="1"/>
</dbReference>
<dbReference type="EMBL" id="JAULSW010000011">
    <property type="protein sequence ID" value="KAK3367666.1"/>
    <property type="molecule type" value="Genomic_DNA"/>
</dbReference>
<evidence type="ECO:0000313" key="2">
    <source>
        <dbReference type="EMBL" id="KAK3367666.1"/>
    </source>
</evidence>
<gene>
    <name evidence="2" type="ORF">B0H63DRAFT_404947</name>
</gene>
<dbReference type="PANTHER" id="PTHR43798">
    <property type="entry name" value="MONOACYLGLYCEROL LIPASE"/>
    <property type="match status" value="1"/>
</dbReference>
<comment type="caution">
    <text evidence="2">The sequence shown here is derived from an EMBL/GenBank/DDBJ whole genome shotgun (WGS) entry which is preliminary data.</text>
</comment>
<dbReference type="GO" id="GO:0047372">
    <property type="term" value="F:monoacylglycerol lipase activity"/>
    <property type="evidence" value="ECO:0007669"/>
    <property type="project" value="TreeGrafter"/>
</dbReference>
<reference evidence="2" key="2">
    <citation type="submission" date="2023-06" db="EMBL/GenBank/DDBJ databases">
        <authorList>
            <consortium name="Lawrence Berkeley National Laboratory"/>
            <person name="Haridas S."/>
            <person name="Hensen N."/>
            <person name="Bonometti L."/>
            <person name="Westerberg I."/>
            <person name="Brannstrom I.O."/>
            <person name="Guillou S."/>
            <person name="Cros-Aarteil S."/>
            <person name="Calhoun S."/>
            <person name="Kuo A."/>
            <person name="Mondo S."/>
            <person name="Pangilinan J."/>
            <person name="Riley R."/>
            <person name="LaButti K."/>
            <person name="Andreopoulos B."/>
            <person name="Lipzen A."/>
            <person name="Chen C."/>
            <person name="Yanf M."/>
            <person name="Daum C."/>
            <person name="Ng V."/>
            <person name="Clum A."/>
            <person name="Steindorff A."/>
            <person name="Ohm R."/>
            <person name="Martin F."/>
            <person name="Silar P."/>
            <person name="Natvig D."/>
            <person name="Lalanne C."/>
            <person name="Gautier V."/>
            <person name="Ament-velasquez S.L."/>
            <person name="Kruys A."/>
            <person name="Hutchinson M.I."/>
            <person name="Powell A.J."/>
            <person name="Barry K."/>
            <person name="Miller A.N."/>
            <person name="Grigoriev I.V."/>
            <person name="Debuchy R."/>
            <person name="Gladieux P."/>
            <person name="Thoren M.H."/>
            <person name="Johannesson H."/>
        </authorList>
    </citation>
    <scope>NUCLEOTIDE SEQUENCE</scope>
    <source>
        <strain evidence="2">CBS 232.78</strain>
    </source>
</reference>
<dbReference type="GO" id="GO:0046464">
    <property type="term" value="P:acylglycerol catabolic process"/>
    <property type="evidence" value="ECO:0007669"/>
    <property type="project" value="TreeGrafter"/>
</dbReference>
<dbReference type="InterPro" id="IPR050266">
    <property type="entry name" value="AB_hydrolase_sf"/>
</dbReference>
<reference evidence="2" key="1">
    <citation type="journal article" date="2023" name="Mol. Phylogenet. Evol.">
        <title>Genome-scale phylogeny and comparative genomics of the fungal order Sordariales.</title>
        <authorList>
            <person name="Hensen N."/>
            <person name="Bonometti L."/>
            <person name="Westerberg I."/>
            <person name="Brannstrom I.O."/>
            <person name="Guillou S."/>
            <person name="Cros-Aarteil S."/>
            <person name="Calhoun S."/>
            <person name="Haridas S."/>
            <person name="Kuo A."/>
            <person name="Mondo S."/>
            <person name="Pangilinan J."/>
            <person name="Riley R."/>
            <person name="LaButti K."/>
            <person name="Andreopoulos B."/>
            <person name="Lipzen A."/>
            <person name="Chen C."/>
            <person name="Yan M."/>
            <person name="Daum C."/>
            <person name="Ng V."/>
            <person name="Clum A."/>
            <person name="Steindorff A."/>
            <person name="Ohm R.A."/>
            <person name="Martin F."/>
            <person name="Silar P."/>
            <person name="Natvig D.O."/>
            <person name="Lalanne C."/>
            <person name="Gautier V."/>
            <person name="Ament-Velasquez S.L."/>
            <person name="Kruys A."/>
            <person name="Hutchinson M.I."/>
            <person name="Powell A.J."/>
            <person name="Barry K."/>
            <person name="Miller A.N."/>
            <person name="Grigoriev I.V."/>
            <person name="Debuchy R."/>
            <person name="Gladieux P."/>
            <person name="Hiltunen Thoren M."/>
            <person name="Johannesson H."/>
        </authorList>
    </citation>
    <scope>NUCLEOTIDE SEQUENCE</scope>
    <source>
        <strain evidence="2">CBS 232.78</strain>
    </source>
</reference>